<feature type="compositionally biased region" description="Basic and acidic residues" evidence="1">
    <location>
        <begin position="248"/>
        <end position="262"/>
    </location>
</feature>
<feature type="compositionally biased region" description="Polar residues" evidence="1">
    <location>
        <begin position="304"/>
        <end position="316"/>
    </location>
</feature>
<feature type="region of interest" description="Disordered" evidence="1">
    <location>
        <begin position="240"/>
        <end position="316"/>
    </location>
</feature>
<evidence type="ECO:0000313" key="2">
    <source>
        <dbReference type="EMBL" id="CAJ1944195.1"/>
    </source>
</evidence>
<accession>A0AA86SDA6</accession>
<organism evidence="2 3">
    <name type="scientific">Sphenostylis stenocarpa</name>
    <dbReference type="NCBI Taxonomy" id="92480"/>
    <lineage>
        <taxon>Eukaryota</taxon>
        <taxon>Viridiplantae</taxon>
        <taxon>Streptophyta</taxon>
        <taxon>Embryophyta</taxon>
        <taxon>Tracheophyta</taxon>
        <taxon>Spermatophyta</taxon>
        <taxon>Magnoliopsida</taxon>
        <taxon>eudicotyledons</taxon>
        <taxon>Gunneridae</taxon>
        <taxon>Pentapetalae</taxon>
        <taxon>rosids</taxon>
        <taxon>fabids</taxon>
        <taxon>Fabales</taxon>
        <taxon>Fabaceae</taxon>
        <taxon>Papilionoideae</taxon>
        <taxon>50 kb inversion clade</taxon>
        <taxon>NPAAA clade</taxon>
        <taxon>indigoferoid/millettioid clade</taxon>
        <taxon>Phaseoleae</taxon>
        <taxon>Sphenostylis</taxon>
    </lineage>
</organism>
<sequence>METGGDNKNVGDHNLDQTSQSTEQGDGITSKCHMESHPSSPSSQKVPSDETNNTVRPHLSLLTSANESSPGNSSQNQPSASVTVPTNVESHAPAKSSEDDVPINFVPNHEHSGVAGGANQGLEIQNPPVQVMERPGESSTPPHYSFPSHVFSNSNMNSPVEWSTASNESLFSIYMGNSSFSTELGCFKSGEFDKPGDITPANKFQDISNRSHEEQLLNEHSSKANEAKAAEIMREVIMESSRTTQNDGKGDEKAFNSHHESTESTSSYAFLSSSRNRDKIPSLSVREKQSQQKESEENETQNTADQTPKSTTNASKNWLSCFACC</sequence>
<feature type="compositionally biased region" description="Low complexity" evidence="1">
    <location>
        <begin position="68"/>
        <end position="81"/>
    </location>
</feature>
<feature type="region of interest" description="Disordered" evidence="1">
    <location>
        <begin position="1"/>
        <end position="126"/>
    </location>
</feature>
<keyword evidence="3" id="KW-1185">Reference proteome</keyword>
<dbReference type="EMBL" id="OY731400">
    <property type="protein sequence ID" value="CAJ1944195.1"/>
    <property type="molecule type" value="Genomic_DNA"/>
</dbReference>
<evidence type="ECO:0000313" key="3">
    <source>
        <dbReference type="Proteomes" id="UP001189624"/>
    </source>
</evidence>
<feature type="compositionally biased region" description="Basic and acidic residues" evidence="1">
    <location>
        <begin position="275"/>
        <end position="295"/>
    </location>
</feature>
<dbReference type="AlphaFoldDB" id="A0AA86SDA6"/>
<name>A0AA86SDA6_9FABA</name>
<dbReference type="Proteomes" id="UP001189624">
    <property type="component" value="Chromosome 3"/>
</dbReference>
<feature type="compositionally biased region" description="Polar residues" evidence="1">
    <location>
        <begin position="37"/>
        <end position="67"/>
    </location>
</feature>
<dbReference type="PANTHER" id="PTHR33673:SF35">
    <property type="match status" value="1"/>
</dbReference>
<dbReference type="PANTHER" id="PTHR33673">
    <property type="entry name" value="SUPPRESSOR SRP40-LIKE PROTEIN"/>
    <property type="match status" value="1"/>
</dbReference>
<reference evidence="2" key="1">
    <citation type="submission" date="2023-10" db="EMBL/GenBank/DDBJ databases">
        <authorList>
            <person name="Domelevo Entfellner J.-B."/>
        </authorList>
    </citation>
    <scope>NUCLEOTIDE SEQUENCE</scope>
</reference>
<proteinExistence type="predicted"/>
<evidence type="ECO:0000256" key="1">
    <source>
        <dbReference type="SAM" id="MobiDB-lite"/>
    </source>
</evidence>
<gene>
    <name evidence="2" type="ORF">AYBTSS11_LOCUS11788</name>
</gene>
<protein>
    <submittedName>
        <fullName evidence="2">Uncharacterized protein</fullName>
    </submittedName>
</protein>
<dbReference type="Gramene" id="rna-AYBTSS11_LOCUS11788">
    <property type="protein sequence ID" value="CAJ1944195.1"/>
    <property type="gene ID" value="gene-AYBTSS11_LOCUS11788"/>
</dbReference>